<proteinExistence type="predicted"/>
<evidence type="ECO:0008006" key="4">
    <source>
        <dbReference type="Google" id="ProtNLM"/>
    </source>
</evidence>
<protein>
    <recommendedName>
        <fullName evidence="4">Secreted protein</fullName>
    </recommendedName>
</protein>
<gene>
    <name evidence="2" type="ORF">ABT404_04080</name>
</gene>
<dbReference type="PROSITE" id="PS51257">
    <property type="entry name" value="PROKAR_LIPOPROTEIN"/>
    <property type="match status" value="1"/>
</dbReference>
<feature type="chain" id="PRO_5046514230" description="Secreted protein" evidence="1">
    <location>
        <begin position="27"/>
        <end position="131"/>
    </location>
</feature>
<evidence type="ECO:0000313" key="3">
    <source>
        <dbReference type="Proteomes" id="UP001474181"/>
    </source>
</evidence>
<dbReference type="RefSeq" id="WP_350777220.1">
    <property type="nucleotide sequence ID" value="NZ_JBEPEK010000017.1"/>
</dbReference>
<keyword evidence="3" id="KW-1185">Reference proteome</keyword>
<dbReference type="Proteomes" id="UP001474181">
    <property type="component" value="Unassembled WGS sequence"/>
</dbReference>
<sequence length="131" mass="13736">MTARRRHRVTAVATAAAAVALTATLAAGCEFDDSLDCLSSANSIADSVTAIHTAGADAIEDPTRTQESLDTIEKNLDKINDRTDDNKVADAVDDLNKAIADYNKAILNGDTAPDSSRIDAAAEQLKDICTS</sequence>
<evidence type="ECO:0000313" key="2">
    <source>
        <dbReference type="EMBL" id="MER7178660.1"/>
    </source>
</evidence>
<feature type="signal peptide" evidence="1">
    <location>
        <begin position="1"/>
        <end position="26"/>
    </location>
</feature>
<reference evidence="2 3" key="1">
    <citation type="submission" date="2024-06" db="EMBL/GenBank/DDBJ databases">
        <title>The Natural Products Discovery Center: Release of the First 8490 Sequenced Strains for Exploring Actinobacteria Biosynthetic Diversity.</title>
        <authorList>
            <person name="Kalkreuter E."/>
            <person name="Kautsar S.A."/>
            <person name="Yang D."/>
            <person name="Bader C.D."/>
            <person name="Teijaro C.N."/>
            <person name="Fluegel L."/>
            <person name="Davis C.M."/>
            <person name="Simpson J.R."/>
            <person name="Lauterbach L."/>
            <person name="Steele A.D."/>
            <person name="Gui C."/>
            <person name="Meng S."/>
            <person name="Li G."/>
            <person name="Viehrig K."/>
            <person name="Ye F."/>
            <person name="Su P."/>
            <person name="Kiefer A.F."/>
            <person name="Nichols A."/>
            <person name="Cepeda A.J."/>
            <person name="Yan W."/>
            <person name="Fan B."/>
            <person name="Jiang Y."/>
            <person name="Adhikari A."/>
            <person name="Zheng C.-J."/>
            <person name="Schuster L."/>
            <person name="Cowan T.M."/>
            <person name="Smanski M.J."/>
            <person name="Chevrette M.G."/>
            <person name="De Carvalho L.P.S."/>
            <person name="Shen B."/>
        </authorList>
    </citation>
    <scope>NUCLEOTIDE SEQUENCE [LARGE SCALE GENOMIC DNA]</scope>
    <source>
        <strain evidence="2 3">NPDC000234</strain>
    </source>
</reference>
<dbReference type="EMBL" id="JBEPEK010000017">
    <property type="protein sequence ID" value="MER7178660.1"/>
    <property type="molecule type" value="Genomic_DNA"/>
</dbReference>
<keyword evidence="1" id="KW-0732">Signal</keyword>
<accession>A0ABV1WP66</accession>
<evidence type="ECO:0000256" key="1">
    <source>
        <dbReference type="SAM" id="SignalP"/>
    </source>
</evidence>
<name>A0ABV1WP66_9ACTN</name>
<comment type="caution">
    <text evidence="2">The sequence shown here is derived from an EMBL/GenBank/DDBJ whole genome shotgun (WGS) entry which is preliminary data.</text>
</comment>
<organism evidence="2 3">
    <name type="scientific">Streptomyces hyaluromycini</name>
    <dbReference type="NCBI Taxonomy" id="1377993"/>
    <lineage>
        <taxon>Bacteria</taxon>
        <taxon>Bacillati</taxon>
        <taxon>Actinomycetota</taxon>
        <taxon>Actinomycetes</taxon>
        <taxon>Kitasatosporales</taxon>
        <taxon>Streptomycetaceae</taxon>
        <taxon>Streptomyces</taxon>
    </lineage>
</organism>